<feature type="compositionally biased region" description="Acidic residues" evidence="1">
    <location>
        <begin position="104"/>
        <end position="119"/>
    </location>
</feature>
<feature type="compositionally biased region" description="Polar residues" evidence="1">
    <location>
        <begin position="67"/>
        <end position="80"/>
    </location>
</feature>
<feature type="compositionally biased region" description="Polar residues" evidence="1">
    <location>
        <begin position="11"/>
        <end position="30"/>
    </location>
</feature>
<dbReference type="PANTHER" id="PTHR33646:SF6">
    <property type="entry name" value="TRANSMEMBRANE PROTEIN"/>
    <property type="match status" value="1"/>
</dbReference>
<organism evidence="3 4">
    <name type="scientific">Capsicum baccatum</name>
    <name type="common">Peruvian pepper</name>
    <dbReference type="NCBI Taxonomy" id="33114"/>
    <lineage>
        <taxon>Eukaryota</taxon>
        <taxon>Viridiplantae</taxon>
        <taxon>Streptophyta</taxon>
        <taxon>Embryophyta</taxon>
        <taxon>Tracheophyta</taxon>
        <taxon>Spermatophyta</taxon>
        <taxon>Magnoliopsida</taxon>
        <taxon>eudicotyledons</taxon>
        <taxon>Gunneridae</taxon>
        <taxon>Pentapetalae</taxon>
        <taxon>asterids</taxon>
        <taxon>lamiids</taxon>
        <taxon>Solanales</taxon>
        <taxon>Solanaceae</taxon>
        <taxon>Solanoideae</taxon>
        <taxon>Capsiceae</taxon>
        <taxon>Capsicum</taxon>
    </lineage>
</organism>
<dbReference type="PANTHER" id="PTHR33646">
    <property type="entry name" value="GB|AAF00631.1"/>
    <property type="match status" value="1"/>
</dbReference>
<accession>A0A2G2XLQ2</accession>
<keyword evidence="4" id="KW-1185">Reference proteome</keyword>
<evidence type="ECO:0000313" key="4">
    <source>
        <dbReference type="Proteomes" id="UP000224567"/>
    </source>
</evidence>
<dbReference type="Proteomes" id="UP000224567">
    <property type="component" value="Unassembled WGS sequence"/>
</dbReference>
<evidence type="ECO:0000313" key="3">
    <source>
        <dbReference type="EMBL" id="PHT58412.1"/>
    </source>
</evidence>
<gene>
    <name evidence="3" type="ORF">CQW23_00775</name>
</gene>
<dbReference type="InterPro" id="IPR045883">
    <property type="entry name" value="At4g13530-like"/>
</dbReference>
<feature type="region of interest" description="Disordered" evidence="1">
    <location>
        <begin position="1"/>
        <end position="36"/>
    </location>
</feature>
<comment type="caution">
    <text evidence="3">The sequence shown here is derived from an EMBL/GenBank/DDBJ whole genome shotgun (WGS) entry which is preliminary data.</text>
</comment>
<proteinExistence type="predicted"/>
<dbReference type="STRING" id="33114.A0A2G2XLQ2"/>
<feature type="region of interest" description="Disordered" evidence="1">
    <location>
        <begin position="58"/>
        <end position="134"/>
    </location>
</feature>
<keyword evidence="2" id="KW-0812">Transmembrane</keyword>
<evidence type="ECO:0000256" key="2">
    <source>
        <dbReference type="SAM" id="Phobius"/>
    </source>
</evidence>
<sequence length="342" mass="37447">MDVEFGEWEMLQSNQASESESLTPAGSAESTAGLDEIGGVIQPNYFGIDSQIRHMNGTEVEEDSVESDNPSWIDPTSENIKTPGAGDFWLDSGSEPEAKSEFDGSFEEEITTETVEESESNPITSAGQNEGILQGNEEKIQVVEQRSNDAGGGGGDQKRRSIVWWKVPIQLVKYCAFRVSTPVWTISVAAAVMAFLIVGRRLYKMKKKAKAALQLKVTVDDKPTDRLGGSEASKRLAVLDKGATENEVIETSKNAMDTGTLGVISTASWEADALCEIEVTGSKCSLMERGTVRFEDPEGLQDNYVGRSQLERTVMLPETAAKKEEWRCRKNCAEGDCCKFMK</sequence>
<evidence type="ECO:0000256" key="1">
    <source>
        <dbReference type="SAM" id="MobiDB-lite"/>
    </source>
</evidence>
<dbReference type="AlphaFoldDB" id="A0A2G2XLQ2"/>
<reference evidence="3 4" key="1">
    <citation type="journal article" date="2017" name="Genome Biol.">
        <title>New reference genome sequences of hot pepper reveal the massive evolution of plant disease-resistance genes by retroduplication.</title>
        <authorList>
            <person name="Kim S."/>
            <person name="Park J."/>
            <person name="Yeom S.I."/>
            <person name="Kim Y.M."/>
            <person name="Seo E."/>
            <person name="Kim K.T."/>
            <person name="Kim M.S."/>
            <person name="Lee J.M."/>
            <person name="Cheong K."/>
            <person name="Shin H.S."/>
            <person name="Kim S.B."/>
            <person name="Han K."/>
            <person name="Lee J."/>
            <person name="Park M."/>
            <person name="Lee H.A."/>
            <person name="Lee H.Y."/>
            <person name="Lee Y."/>
            <person name="Oh S."/>
            <person name="Lee J.H."/>
            <person name="Choi E."/>
            <person name="Choi E."/>
            <person name="Lee S.E."/>
            <person name="Jeon J."/>
            <person name="Kim H."/>
            <person name="Choi G."/>
            <person name="Song H."/>
            <person name="Lee J."/>
            <person name="Lee S.C."/>
            <person name="Kwon J.K."/>
            <person name="Lee H.Y."/>
            <person name="Koo N."/>
            <person name="Hong Y."/>
            <person name="Kim R.W."/>
            <person name="Kang W.H."/>
            <person name="Huh J.H."/>
            <person name="Kang B.C."/>
            <person name="Yang T.J."/>
            <person name="Lee Y.H."/>
            <person name="Bennetzen J.L."/>
            <person name="Choi D."/>
        </authorList>
    </citation>
    <scope>NUCLEOTIDE SEQUENCE [LARGE SCALE GENOMIC DNA]</scope>
    <source>
        <strain evidence="4">cv. PBC81</strain>
    </source>
</reference>
<reference evidence="4" key="2">
    <citation type="journal article" date="2017" name="J. Anim. Genet.">
        <title>Multiple reference genome sequences of hot pepper reveal the massive evolution of plant disease resistance genes by retroduplication.</title>
        <authorList>
            <person name="Kim S."/>
            <person name="Park J."/>
            <person name="Yeom S.-I."/>
            <person name="Kim Y.-M."/>
            <person name="Seo E."/>
            <person name="Kim K.-T."/>
            <person name="Kim M.-S."/>
            <person name="Lee J.M."/>
            <person name="Cheong K."/>
            <person name="Shin H.-S."/>
            <person name="Kim S.-B."/>
            <person name="Han K."/>
            <person name="Lee J."/>
            <person name="Park M."/>
            <person name="Lee H.-A."/>
            <person name="Lee H.-Y."/>
            <person name="Lee Y."/>
            <person name="Oh S."/>
            <person name="Lee J.H."/>
            <person name="Choi E."/>
            <person name="Choi E."/>
            <person name="Lee S.E."/>
            <person name="Jeon J."/>
            <person name="Kim H."/>
            <person name="Choi G."/>
            <person name="Song H."/>
            <person name="Lee J."/>
            <person name="Lee S.-C."/>
            <person name="Kwon J.-K."/>
            <person name="Lee H.-Y."/>
            <person name="Koo N."/>
            <person name="Hong Y."/>
            <person name="Kim R.W."/>
            <person name="Kang W.-H."/>
            <person name="Huh J.H."/>
            <person name="Kang B.-C."/>
            <person name="Yang T.-J."/>
            <person name="Lee Y.-H."/>
            <person name="Bennetzen J.L."/>
            <person name="Choi D."/>
        </authorList>
    </citation>
    <scope>NUCLEOTIDE SEQUENCE [LARGE SCALE GENOMIC DNA]</scope>
    <source>
        <strain evidence="4">cv. PBC81</strain>
    </source>
</reference>
<keyword evidence="2" id="KW-1133">Transmembrane helix</keyword>
<dbReference type="EMBL" id="MLFT02000001">
    <property type="protein sequence ID" value="PHT58412.1"/>
    <property type="molecule type" value="Genomic_DNA"/>
</dbReference>
<protein>
    <submittedName>
        <fullName evidence="3">Uncharacterized protein</fullName>
    </submittedName>
</protein>
<name>A0A2G2XLQ2_CAPBA</name>
<feature type="transmembrane region" description="Helical" evidence="2">
    <location>
        <begin position="183"/>
        <end position="203"/>
    </location>
</feature>
<keyword evidence="2" id="KW-0472">Membrane</keyword>
<dbReference type="OrthoDB" id="1296703at2759"/>